<evidence type="ECO:0000256" key="1">
    <source>
        <dbReference type="SAM" id="Phobius"/>
    </source>
</evidence>
<dbReference type="RefSeq" id="WP_221423218.1">
    <property type="nucleotide sequence ID" value="NZ_CP081297.1"/>
</dbReference>
<name>A0ABX8ZF99_9SPHN</name>
<organism evidence="2 3">
    <name type="scientific">Qipengyuania psychrotolerans</name>
    <dbReference type="NCBI Taxonomy" id="2867238"/>
    <lineage>
        <taxon>Bacteria</taxon>
        <taxon>Pseudomonadati</taxon>
        <taxon>Pseudomonadota</taxon>
        <taxon>Alphaproteobacteria</taxon>
        <taxon>Sphingomonadales</taxon>
        <taxon>Erythrobacteraceae</taxon>
        <taxon>Qipengyuania</taxon>
    </lineage>
</organism>
<feature type="transmembrane region" description="Helical" evidence="1">
    <location>
        <begin position="122"/>
        <end position="140"/>
    </location>
</feature>
<evidence type="ECO:0000313" key="3">
    <source>
        <dbReference type="Proteomes" id="UP000824280"/>
    </source>
</evidence>
<keyword evidence="1" id="KW-0472">Membrane</keyword>
<keyword evidence="3" id="KW-1185">Reference proteome</keyword>
<keyword evidence="1" id="KW-0812">Transmembrane</keyword>
<proteinExistence type="predicted"/>
<evidence type="ECO:0000313" key="2">
    <source>
        <dbReference type="EMBL" id="QZD87681.1"/>
    </source>
</evidence>
<protein>
    <recommendedName>
        <fullName evidence="4">Sugar transporter</fullName>
    </recommendedName>
</protein>
<gene>
    <name evidence="2" type="ORF">K3166_02980</name>
</gene>
<accession>A0ABX8ZF99</accession>
<keyword evidence="1" id="KW-1133">Transmembrane helix</keyword>
<dbReference type="EMBL" id="CP081297">
    <property type="protein sequence ID" value="QZD87681.1"/>
    <property type="molecule type" value="Genomic_DNA"/>
</dbReference>
<feature type="transmembrane region" description="Helical" evidence="1">
    <location>
        <begin position="91"/>
        <end position="110"/>
    </location>
</feature>
<feature type="transmembrane region" description="Helical" evidence="1">
    <location>
        <begin position="12"/>
        <end position="30"/>
    </location>
</feature>
<evidence type="ECO:0008006" key="4">
    <source>
        <dbReference type="Google" id="ProtNLM"/>
    </source>
</evidence>
<reference evidence="2 3" key="1">
    <citation type="submission" date="2021-08" db="EMBL/GenBank/DDBJ databases">
        <title>Comparative Genomics Analysis of the Genus Qipengyuania Reveals Extensive Genetic Diversity and Metabolic Versatility, Including the Description of Fifteen Novel Species.</title>
        <authorList>
            <person name="Liu Y."/>
        </authorList>
    </citation>
    <scope>NUCLEOTIDE SEQUENCE [LARGE SCALE GENOMIC DNA]</scope>
    <source>
        <strain evidence="2 3">1XM2-8</strain>
    </source>
</reference>
<dbReference type="Proteomes" id="UP000824280">
    <property type="component" value="Chromosome"/>
</dbReference>
<sequence>MDTASKTPWHLWVVGLVSLLWNGFGAYDYLMSKTGNREYLAGMMEPTGVSVDAAIAYMDAMPLWANIAWGLGVWGAVAGSILLLLRSRHALTAFAASLLGLIFGMIHQWTNPMPEMTDPTTPIIFSFVITVITVFLLLYTRRMIGASVLR</sequence>
<feature type="transmembrane region" description="Helical" evidence="1">
    <location>
        <begin position="63"/>
        <end position="84"/>
    </location>
</feature>